<feature type="coiled-coil region" evidence="9">
    <location>
        <begin position="602"/>
        <end position="669"/>
    </location>
</feature>
<dbReference type="SUPFAM" id="SSF53098">
    <property type="entry name" value="Ribonuclease H-like"/>
    <property type="match status" value="1"/>
</dbReference>
<dbReference type="InterPro" id="IPR006141">
    <property type="entry name" value="Intein_N"/>
</dbReference>
<evidence type="ECO:0000256" key="8">
    <source>
        <dbReference type="ARBA" id="ARBA00049244"/>
    </source>
</evidence>
<dbReference type="SMART" id="SM00486">
    <property type="entry name" value="POLBc"/>
    <property type="match status" value="1"/>
</dbReference>
<gene>
    <name evidence="11" type="ORF">LCPAC302_00820</name>
</gene>
<evidence type="ECO:0000259" key="10">
    <source>
        <dbReference type="SMART" id="SM00306"/>
    </source>
</evidence>
<dbReference type="Gene3D" id="3.30.420.10">
    <property type="entry name" value="Ribonuclease H-like superfamily/Ribonuclease H"/>
    <property type="match status" value="1"/>
</dbReference>
<organism evidence="11">
    <name type="scientific">Pithovirus LCPAC302</name>
    <dbReference type="NCBI Taxonomy" id="2506593"/>
    <lineage>
        <taxon>Viruses</taxon>
        <taxon>Pithoviruses</taxon>
    </lineage>
</organism>
<dbReference type="InterPro" id="IPR050240">
    <property type="entry name" value="DNA_pol_type-B"/>
</dbReference>
<proteinExistence type="inferred from homology"/>
<dbReference type="EC" id="2.7.7.7" evidence="2"/>
<dbReference type="NCBIfam" id="TIGR01445">
    <property type="entry name" value="intein_Nterm"/>
    <property type="match status" value="1"/>
</dbReference>
<dbReference type="Pfam" id="PF00136">
    <property type="entry name" value="DNA_pol_B"/>
    <property type="match status" value="2"/>
</dbReference>
<dbReference type="PROSITE" id="PS50818">
    <property type="entry name" value="INTEIN_C_TER"/>
    <property type="match status" value="1"/>
</dbReference>
<dbReference type="Gene3D" id="1.10.132.60">
    <property type="entry name" value="DNA polymerase family B, C-terminal domain"/>
    <property type="match status" value="1"/>
</dbReference>
<evidence type="ECO:0000256" key="9">
    <source>
        <dbReference type="SAM" id="Coils"/>
    </source>
</evidence>
<comment type="similarity">
    <text evidence="1">Belongs to the DNA polymerase type-B family.</text>
</comment>
<dbReference type="InterPro" id="IPR030934">
    <property type="entry name" value="Intein_C"/>
</dbReference>
<comment type="catalytic activity">
    <reaction evidence="8">
        <text>DNA(n) + a 2'-deoxyribonucleoside 5'-triphosphate = DNA(n+1) + diphosphate</text>
        <dbReference type="Rhea" id="RHEA:22508"/>
        <dbReference type="Rhea" id="RHEA-COMP:17339"/>
        <dbReference type="Rhea" id="RHEA-COMP:17340"/>
        <dbReference type="ChEBI" id="CHEBI:33019"/>
        <dbReference type="ChEBI" id="CHEBI:61560"/>
        <dbReference type="ChEBI" id="CHEBI:173112"/>
        <dbReference type="EC" id="2.7.7.7"/>
    </reaction>
</comment>
<dbReference type="InterPro" id="IPR043502">
    <property type="entry name" value="DNA/RNA_pol_sf"/>
</dbReference>
<dbReference type="EMBL" id="MK500538">
    <property type="protein sequence ID" value="QBK91462.1"/>
    <property type="molecule type" value="Genomic_DNA"/>
</dbReference>
<dbReference type="GO" id="GO:0039693">
    <property type="term" value="P:viral DNA genome replication"/>
    <property type="evidence" value="ECO:0007669"/>
    <property type="project" value="UniProtKB-KW"/>
</dbReference>
<evidence type="ECO:0000256" key="1">
    <source>
        <dbReference type="ARBA" id="ARBA00005755"/>
    </source>
</evidence>
<dbReference type="InterPro" id="IPR042087">
    <property type="entry name" value="DNA_pol_B_thumb"/>
</dbReference>
<sequence length="1335" mass="155658">MADGLTQLTLHAYDFKVFDEYDENGNMVIMAWCFDRESKPHLLRFHDFPAFCYVELPLYIGHRRINWSGYKAQQVYESICWRMGDNKPFKYSFQRREKLYYYKGGKKYPMLVVLFRTLKAMYECKSKLSKPIKIKDLGIVACKVWETKVPIVRKLLTLRNVKYCQWFTIKGIRVEGEDKISKLSSEYVVDRKTMDPIPLDRTGSWVTKPTVLSFDIETYSDRHTALPDPYCSKHVVYMVSCVFQRLGDIESRKRYIILYGDCNPTDMATVIKVNSEIELIDVMSDLVNEHDPDFLTGYNIFGYDNPYLDTRLKRRLREWKPMGRLINQPTTMKSFSWGSSGYGHNEINMLEVDGRIMIDLYPIIKRDYKLSLYNLNYVGKYFIGRSKYPVTAKQMFETYELNQESNNNHKISLRDYVKNRIQKLEKGDKVEDLYTKLHISFPIDKTPNIEDIPDIPLKEHAMEEMKKVVDYCVVDSDLVLDIFEKIHCWISLTETSNVMGVTPVELFTRGQQLRVLSQVYDEASRSGIVIDERIVPKMDYTGGYVYEPIPGIYHYIPCLDFKSLYPTVMISYNIDFRTFIPPEMMDKIPDDMCHVIEWDEDIEIKTEKDEEMQENDEEMEEKDEKLETVHYRFKFIKQEHLVGILPRLLEKLISERDAVRKKQKKFKEESVDWIVLERRQLSLKYSTNSMYGVLGAQKGGKLPLPEAAACITAKSRESIKMVNKYLESKGNKIVYGDSVTGDTPILIKQNNQKRFLEIQNLNHNWTWENGKEYAKLNGCQVWSDKGFTDIIYVMRHKTKKRLYRITTDDGIVTVTEDHSLLHPSGKTVKPGNIKLGNRLMTKKYYNSDLLKNNAIIKCKTQLEAAKVYHSLSETYNIILNTVTDKSITYYQIKTVNNEIKQGIVKKIEDLGYIDDYVYDLETENHHFGAGVGQLIVHNTDSSMPDIGIKDPTKAYEMSKKIAEELSALFPKPMLVEDEEVYHTMLCIKKKMYLCIKMTKDGKPVLDRDKLKVKGVVPARRDNCKYQRDSYIDTAWKVLLRDAIDDTYNFIIEMCLKLVRREVSWKDLVVVKGLGAHYKKKSYPMKIFSDELCKIGKPASPGDRLEYLIVKPYGFTGNKQLLGYKMRLPSTYQERLDSDKPEHIDYEYYMEKALMNCIQKQLFQIGYNKELAELKGKYLESDQGKILNGLRERGYGIIIDQLEKKFDNNKTDMINYLKKTDLKKLVNPLISYHIKKRGCIDTRMNGEPIKMMVKLIQAKKKYTDIIKSLVLISEIPRIRPAKLNIITPTGLGSQLGSQLESQLGSRLESQLGSQLGSQQQIRDNWIKNKIRLLKNN</sequence>
<dbReference type="InterPro" id="IPR023211">
    <property type="entry name" value="DNA_pol_palm_dom_sf"/>
</dbReference>
<dbReference type="GO" id="GO:0016539">
    <property type="term" value="P:intein-mediated protein splicing"/>
    <property type="evidence" value="ECO:0007669"/>
    <property type="project" value="InterPro"/>
</dbReference>
<dbReference type="SUPFAM" id="SSF51294">
    <property type="entry name" value="Hedgehog/intein (Hint) domain"/>
    <property type="match status" value="1"/>
</dbReference>
<dbReference type="NCBIfam" id="TIGR01443">
    <property type="entry name" value="intein_Cterm"/>
    <property type="match status" value="1"/>
</dbReference>
<name>A0A481Z7V3_9VIRU</name>
<protein>
    <recommendedName>
        <fullName evidence="2">DNA-directed DNA polymerase</fullName>
        <ecNumber evidence="2">2.7.7.7</ecNumber>
    </recommendedName>
</protein>
<keyword evidence="4" id="KW-0548">Nucleotidyltransferase</keyword>
<dbReference type="Gene3D" id="2.170.16.10">
    <property type="entry name" value="Hedgehog/Intein (Hint) domain"/>
    <property type="match status" value="1"/>
</dbReference>
<dbReference type="PANTHER" id="PTHR10322">
    <property type="entry name" value="DNA POLYMERASE CATALYTIC SUBUNIT"/>
    <property type="match status" value="1"/>
</dbReference>
<keyword evidence="3" id="KW-0808">Transferase</keyword>
<dbReference type="Pfam" id="PF03104">
    <property type="entry name" value="DNA_pol_B_exo1"/>
    <property type="match status" value="1"/>
</dbReference>
<dbReference type="InterPro" id="IPR003587">
    <property type="entry name" value="Hint_dom_N"/>
</dbReference>
<dbReference type="InterPro" id="IPR006172">
    <property type="entry name" value="DNA-dir_DNA_pol_B"/>
</dbReference>
<reference evidence="11" key="1">
    <citation type="journal article" date="2019" name="MBio">
        <title>Virus Genomes from Deep Sea Sediments Expand the Ocean Megavirome and Support Independent Origins of Viral Gigantism.</title>
        <authorList>
            <person name="Backstrom D."/>
            <person name="Yutin N."/>
            <person name="Jorgensen S.L."/>
            <person name="Dharamshi J."/>
            <person name="Homa F."/>
            <person name="Zaremba-Niedwiedzka K."/>
            <person name="Spang A."/>
            <person name="Wolf Y.I."/>
            <person name="Koonin E.V."/>
            <person name="Ettema T.J."/>
        </authorList>
    </citation>
    <scope>NUCLEOTIDE SEQUENCE</scope>
</reference>
<keyword evidence="5" id="KW-0239">DNA-directed DNA polymerase</keyword>
<keyword evidence="7" id="KW-0238">DNA-binding</keyword>
<dbReference type="GO" id="GO:0003887">
    <property type="term" value="F:DNA-directed DNA polymerase activity"/>
    <property type="evidence" value="ECO:0007669"/>
    <property type="project" value="UniProtKB-KW"/>
</dbReference>
<dbReference type="GO" id="GO:0006261">
    <property type="term" value="P:DNA-templated DNA replication"/>
    <property type="evidence" value="ECO:0007669"/>
    <property type="project" value="TreeGrafter"/>
</dbReference>
<evidence type="ECO:0000256" key="4">
    <source>
        <dbReference type="ARBA" id="ARBA00022695"/>
    </source>
</evidence>
<evidence type="ECO:0000256" key="6">
    <source>
        <dbReference type="ARBA" id="ARBA00023109"/>
    </source>
</evidence>
<dbReference type="InterPro" id="IPR006133">
    <property type="entry name" value="DNA-dir_DNA_pol_B_exonuc"/>
</dbReference>
<dbReference type="InterPro" id="IPR036397">
    <property type="entry name" value="RNaseH_sf"/>
</dbReference>
<dbReference type="GO" id="GO:0000166">
    <property type="term" value="F:nucleotide binding"/>
    <property type="evidence" value="ECO:0007669"/>
    <property type="project" value="InterPro"/>
</dbReference>
<evidence type="ECO:0000256" key="2">
    <source>
        <dbReference type="ARBA" id="ARBA00012417"/>
    </source>
</evidence>
<dbReference type="PANTHER" id="PTHR10322:SF23">
    <property type="entry name" value="DNA POLYMERASE DELTA CATALYTIC SUBUNIT"/>
    <property type="match status" value="1"/>
</dbReference>
<dbReference type="Gene3D" id="1.10.287.690">
    <property type="entry name" value="Helix hairpin bin"/>
    <property type="match status" value="1"/>
</dbReference>
<dbReference type="InterPro" id="IPR006134">
    <property type="entry name" value="DNA-dir_DNA_pol_B_multi_dom"/>
</dbReference>
<dbReference type="InterPro" id="IPR012337">
    <property type="entry name" value="RNaseH-like_sf"/>
</dbReference>
<dbReference type="SUPFAM" id="SSF56672">
    <property type="entry name" value="DNA/RNA polymerases"/>
    <property type="match status" value="1"/>
</dbReference>
<evidence type="ECO:0000313" key="11">
    <source>
        <dbReference type="EMBL" id="QBK91462.1"/>
    </source>
</evidence>
<keyword evidence="6" id="KW-1194">Viral DNA replication</keyword>
<evidence type="ECO:0000256" key="3">
    <source>
        <dbReference type="ARBA" id="ARBA00022679"/>
    </source>
</evidence>
<dbReference type="InterPro" id="IPR036844">
    <property type="entry name" value="Hint_dom_sf"/>
</dbReference>
<keyword evidence="6" id="KW-0235">DNA replication</keyword>
<keyword evidence="9" id="KW-0175">Coiled coil</keyword>
<dbReference type="SMART" id="SM00306">
    <property type="entry name" value="HintN"/>
    <property type="match status" value="1"/>
</dbReference>
<feature type="domain" description="Hint" evidence="10">
    <location>
        <begin position="736"/>
        <end position="843"/>
    </location>
</feature>
<dbReference type="Gene3D" id="3.90.1600.10">
    <property type="entry name" value="Palm domain of DNA polymerase"/>
    <property type="match status" value="1"/>
</dbReference>
<dbReference type="GO" id="GO:0003677">
    <property type="term" value="F:DNA binding"/>
    <property type="evidence" value="ECO:0007669"/>
    <property type="project" value="UniProtKB-KW"/>
</dbReference>
<accession>A0A481Z7V3</accession>
<evidence type="ECO:0000256" key="7">
    <source>
        <dbReference type="ARBA" id="ARBA00023125"/>
    </source>
</evidence>
<dbReference type="PROSITE" id="PS50817">
    <property type="entry name" value="INTEIN_N_TER"/>
    <property type="match status" value="1"/>
</dbReference>
<evidence type="ECO:0000256" key="5">
    <source>
        <dbReference type="ARBA" id="ARBA00022932"/>
    </source>
</evidence>